<feature type="compositionally biased region" description="Basic and acidic residues" evidence="1">
    <location>
        <begin position="61"/>
        <end position="70"/>
    </location>
</feature>
<dbReference type="AlphaFoldDB" id="A0A7J6DFJ9"/>
<gene>
    <name evidence="2" type="ORF">G5714_000111</name>
</gene>
<accession>A0A7J6DFJ9</accession>
<keyword evidence="3" id="KW-1185">Reference proteome</keyword>
<organism evidence="2 3">
    <name type="scientific">Onychostoma macrolepis</name>
    <dbReference type="NCBI Taxonomy" id="369639"/>
    <lineage>
        <taxon>Eukaryota</taxon>
        <taxon>Metazoa</taxon>
        <taxon>Chordata</taxon>
        <taxon>Craniata</taxon>
        <taxon>Vertebrata</taxon>
        <taxon>Euteleostomi</taxon>
        <taxon>Actinopterygii</taxon>
        <taxon>Neopterygii</taxon>
        <taxon>Teleostei</taxon>
        <taxon>Ostariophysi</taxon>
        <taxon>Cypriniformes</taxon>
        <taxon>Cyprinidae</taxon>
        <taxon>Acrossocheilinae</taxon>
        <taxon>Onychostoma</taxon>
    </lineage>
</organism>
<evidence type="ECO:0000313" key="3">
    <source>
        <dbReference type="Proteomes" id="UP000579812"/>
    </source>
</evidence>
<reference evidence="2 3" key="1">
    <citation type="submission" date="2020-04" db="EMBL/GenBank/DDBJ databases">
        <title>Chromosome-level genome assembly of a cyprinid fish Onychostoma macrolepis by integration of Nanopore Sequencing, Bionano and Hi-C technology.</title>
        <authorList>
            <person name="Wang D."/>
        </authorList>
    </citation>
    <scope>NUCLEOTIDE SEQUENCE [LARGE SCALE GENOMIC DNA]</scope>
    <source>
        <strain evidence="2">SWU-2019</strain>
        <tissue evidence="2">Muscle</tissue>
    </source>
</reference>
<comment type="caution">
    <text evidence="2">The sequence shown here is derived from an EMBL/GenBank/DDBJ whole genome shotgun (WGS) entry which is preliminary data.</text>
</comment>
<proteinExistence type="predicted"/>
<dbReference type="EMBL" id="JAAMOB010000001">
    <property type="protein sequence ID" value="KAF4118060.1"/>
    <property type="molecule type" value="Genomic_DNA"/>
</dbReference>
<protein>
    <submittedName>
        <fullName evidence="2">Uncharacterized protein</fullName>
    </submittedName>
</protein>
<sequence>MSHCVEREDDSKENEEYGTESSCVSMKSDRSMRNPNNFSDGAVTSEPRSVPSSTFHYQTNIREDKTEATKNDQMTGSTGCQTNRICCIFCGLHQSLNTL</sequence>
<dbReference type="Proteomes" id="UP000579812">
    <property type="component" value="Unassembled WGS sequence"/>
</dbReference>
<feature type="region of interest" description="Disordered" evidence="1">
    <location>
        <begin position="1"/>
        <end position="77"/>
    </location>
</feature>
<evidence type="ECO:0000313" key="2">
    <source>
        <dbReference type="EMBL" id="KAF4118060.1"/>
    </source>
</evidence>
<feature type="compositionally biased region" description="Polar residues" evidence="1">
    <location>
        <begin position="46"/>
        <end position="60"/>
    </location>
</feature>
<feature type="compositionally biased region" description="Basic and acidic residues" evidence="1">
    <location>
        <begin position="1"/>
        <end position="10"/>
    </location>
</feature>
<name>A0A7J6DFJ9_9TELE</name>
<evidence type="ECO:0000256" key="1">
    <source>
        <dbReference type="SAM" id="MobiDB-lite"/>
    </source>
</evidence>